<dbReference type="SUPFAM" id="SSF49899">
    <property type="entry name" value="Concanavalin A-like lectins/glucanases"/>
    <property type="match status" value="1"/>
</dbReference>
<feature type="domain" description="B30.2/SPRY" evidence="9">
    <location>
        <begin position="108"/>
        <end position="288"/>
    </location>
</feature>
<accession>A0A8D2KVN8</accession>
<comment type="similarity">
    <text evidence="1">Belongs to the ohanin/vespryn family.</text>
</comment>
<dbReference type="PROSITE" id="PS00518">
    <property type="entry name" value="ZF_RING_1"/>
    <property type="match status" value="1"/>
</dbReference>
<evidence type="ECO:0000256" key="4">
    <source>
        <dbReference type="ARBA" id="ARBA00022771"/>
    </source>
</evidence>
<dbReference type="PROSITE" id="PS50089">
    <property type="entry name" value="ZF_RING_2"/>
    <property type="match status" value="1"/>
</dbReference>
<name>A0A8D2KVN8_VARKO</name>
<dbReference type="Ensembl" id="ENSVKKT00000011797.1">
    <property type="protein sequence ID" value="ENSVKKP00000011519.1"/>
    <property type="gene ID" value="ENSVKKG00000008036.1"/>
</dbReference>
<keyword evidence="3" id="KW-0479">Metal-binding</keyword>
<keyword evidence="5" id="KW-0862">Zinc</keyword>
<dbReference type="InterPro" id="IPR003877">
    <property type="entry name" value="SPRY_dom"/>
</dbReference>
<dbReference type="InterPro" id="IPR013083">
    <property type="entry name" value="Znf_RING/FYVE/PHD"/>
</dbReference>
<dbReference type="Pfam" id="PF13765">
    <property type="entry name" value="PRY"/>
    <property type="match status" value="1"/>
</dbReference>
<dbReference type="AlphaFoldDB" id="A0A8D2KVN8"/>
<feature type="domain" description="RING-type" evidence="8">
    <location>
        <begin position="38"/>
        <end position="82"/>
    </location>
</feature>
<evidence type="ECO:0000256" key="1">
    <source>
        <dbReference type="ARBA" id="ARBA00009651"/>
    </source>
</evidence>
<evidence type="ECO:0000256" key="2">
    <source>
        <dbReference type="ARBA" id="ARBA00022699"/>
    </source>
</evidence>
<dbReference type="SUPFAM" id="SSF57850">
    <property type="entry name" value="RING/U-box"/>
    <property type="match status" value="1"/>
</dbReference>
<keyword evidence="2" id="KW-0800">Toxin</keyword>
<evidence type="ECO:0000259" key="9">
    <source>
        <dbReference type="PROSITE" id="PS50188"/>
    </source>
</evidence>
<dbReference type="Gene3D" id="2.60.120.920">
    <property type="match status" value="2"/>
</dbReference>
<keyword evidence="11" id="KW-1185">Reference proteome</keyword>
<organism evidence="10 11">
    <name type="scientific">Varanus komodoensis</name>
    <name type="common">Komodo dragon</name>
    <dbReference type="NCBI Taxonomy" id="61221"/>
    <lineage>
        <taxon>Eukaryota</taxon>
        <taxon>Metazoa</taxon>
        <taxon>Chordata</taxon>
        <taxon>Craniata</taxon>
        <taxon>Vertebrata</taxon>
        <taxon>Euteleostomi</taxon>
        <taxon>Lepidosauria</taxon>
        <taxon>Squamata</taxon>
        <taxon>Bifurcata</taxon>
        <taxon>Unidentata</taxon>
        <taxon>Episquamata</taxon>
        <taxon>Toxicofera</taxon>
        <taxon>Anguimorpha</taxon>
        <taxon>Paleoanguimorpha</taxon>
        <taxon>Varanoidea</taxon>
        <taxon>Varanidae</taxon>
        <taxon>Varanus</taxon>
    </lineage>
</organism>
<evidence type="ECO:0000313" key="11">
    <source>
        <dbReference type="Proteomes" id="UP000694545"/>
    </source>
</evidence>
<dbReference type="PRINTS" id="PR01407">
    <property type="entry name" value="BUTYPHLNCDUF"/>
</dbReference>
<dbReference type="Pfam" id="PF00622">
    <property type="entry name" value="SPRY"/>
    <property type="match status" value="1"/>
</dbReference>
<evidence type="ECO:0000259" key="8">
    <source>
        <dbReference type="PROSITE" id="PS50089"/>
    </source>
</evidence>
<evidence type="ECO:0000256" key="6">
    <source>
        <dbReference type="ARBA" id="ARBA00034460"/>
    </source>
</evidence>
<dbReference type="InterPro" id="IPR017907">
    <property type="entry name" value="Znf_RING_CS"/>
</dbReference>
<proteinExistence type="inferred from homology"/>
<dbReference type="PANTHER" id="PTHR24103">
    <property type="entry name" value="E3 UBIQUITIN-PROTEIN LIGASE TRIM"/>
    <property type="match status" value="1"/>
</dbReference>
<dbReference type="InterPro" id="IPR043136">
    <property type="entry name" value="B30.2/SPRY_sf"/>
</dbReference>
<dbReference type="OMA" id="RVQQHAI"/>
<reference evidence="10" key="1">
    <citation type="submission" date="2025-08" db="UniProtKB">
        <authorList>
            <consortium name="Ensembl"/>
        </authorList>
    </citation>
    <scope>IDENTIFICATION</scope>
</reference>
<evidence type="ECO:0000256" key="5">
    <source>
        <dbReference type="ARBA" id="ARBA00022833"/>
    </source>
</evidence>
<protein>
    <submittedName>
        <fullName evidence="10">Uncharacterized protein</fullName>
    </submittedName>
</protein>
<dbReference type="InterPro" id="IPR001870">
    <property type="entry name" value="B30.2/SPRY"/>
</dbReference>
<evidence type="ECO:0000256" key="3">
    <source>
        <dbReference type="ARBA" id="ARBA00022723"/>
    </source>
</evidence>
<dbReference type="InterPro" id="IPR003879">
    <property type="entry name" value="Butyrophylin_SPRY"/>
</dbReference>
<keyword evidence="2" id="KW-0528">Neurotoxin</keyword>
<dbReference type="Proteomes" id="UP000694545">
    <property type="component" value="Unplaced"/>
</dbReference>
<dbReference type="SMART" id="SM00449">
    <property type="entry name" value="SPRY"/>
    <property type="match status" value="1"/>
</dbReference>
<dbReference type="GO" id="GO:0008270">
    <property type="term" value="F:zinc ion binding"/>
    <property type="evidence" value="ECO:0007669"/>
    <property type="project" value="UniProtKB-KW"/>
</dbReference>
<dbReference type="Gene3D" id="3.30.40.10">
    <property type="entry name" value="Zinc/RING finger domain, C3HC4 (zinc finger)"/>
    <property type="match status" value="1"/>
</dbReference>
<dbReference type="PROSITE" id="PS50188">
    <property type="entry name" value="B302_SPRY"/>
    <property type="match status" value="1"/>
</dbReference>
<keyword evidence="4 7" id="KW-0863">Zinc-finger</keyword>
<comment type="function">
    <text evidence="6">Neurotoxin that produces dose-dependent hypolocomotion and hyperalgesia in mice. May directly act on the central nervous system, as it is 6500-fold more potent when administered intracerebroventricularly than intraperitoneal.</text>
</comment>
<evidence type="ECO:0000313" key="10">
    <source>
        <dbReference type="Ensembl" id="ENSVKKP00000011519.1"/>
    </source>
</evidence>
<evidence type="ECO:0000256" key="7">
    <source>
        <dbReference type="PROSITE-ProRule" id="PRU00175"/>
    </source>
</evidence>
<dbReference type="InterPro" id="IPR050143">
    <property type="entry name" value="TRIM/RBCC"/>
</dbReference>
<dbReference type="InterPro" id="IPR001841">
    <property type="entry name" value="Znf_RING"/>
</dbReference>
<sequence length="288" mass="32175">ESQRAHFSLQRLAPKATQNPPAMATASAFTEVQQDTTCSICLDYLKVPVTVDCGHNFCHSCITGYCSSWEQMGEDPTCPNCRNSIWKENFRPNWQLANIVEKIKLLQQKQKNADLNPHNRRFSASANVTLNPHTAHPKLVLSEDRKIVRIEERPQKLPNNQERFDKQQFVLGQEGFAEGKHFWEVHVGSGGDWAVGVARKSMRRKGRVELCPEQGIWAVRYYAGAPLACCDGGQVAFYDADQGTLIHTFSGVSFSGETLLPFFYICKKVGRLSACPGQDCTPPKGRGS</sequence>
<dbReference type="Pfam" id="PF15227">
    <property type="entry name" value="zf-C3HC4_4"/>
    <property type="match status" value="1"/>
</dbReference>
<dbReference type="InterPro" id="IPR006574">
    <property type="entry name" value="PRY"/>
</dbReference>
<dbReference type="SMART" id="SM00589">
    <property type="entry name" value="PRY"/>
    <property type="match status" value="1"/>
</dbReference>
<dbReference type="SMART" id="SM00184">
    <property type="entry name" value="RING"/>
    <property type="match status" value="1"/>
</dbReference>
<reference evidence="10" key="2">
    <citation type="submission" date="2025-09" db="UniProtKB">
        <authorList>
            <consortium name="Ensembl"/>
        </authorList>
    </citation>
    <scope>IDENTIFICATION</scope>
</reference>
<dbReference type="InterPro" id="IPR013320">
    <property type="entry name" value="ConA-like_dom_sf"/>
</dbReference>